<evidence type="ECO:0000256" key="1">
    <source>
        <dbReference type="ARBA" id="ARBA00023002"/>
    </source>
</evidence>
<dbReference type="AlphaFoldDB" id="A0A7Z7HPA8"/>
<dbReference type="Pfam" id="PF00106">
    <property type="entry name" value="adh_short"/>
    <property type="match status" value="1"/>
</dbReference>
<gene>
    <name evidence="2" type="ORF">SDENCHOL_10586</name>
</gene>
<dbReference type="SUPFAM" id="SSF51735">
    <property type="entry name" value="NAD(P)-binding Rossmann-fold domains"/>
    <property type="match status" value="1"/>
</dbReference>
<dbReference type="InterPro" id="IPR002347">
    <property type="entry name" value="SDR_fam"/>
</dbReference>
<dbReference type="EMBL" id="LT837803">
    <property type="protein sequence ID" value="SMB22438.1"/>
    <property type="molecule type" value="Genomic_DNA"/>
</dbReference>
<dbReference type="Gene3D" id="3.40.50.720">
    <property type="entry name" value="NAD(P)-binding Rossmann-like Domain"/>
    <property type="match status" value="1"/>
</dbReference>
<dbReference type="PANTHER" id="PTHR43157:SF31">
    <property type="entry name" value="PHOSPHATIDYLINOSITOL-GLYCAN BIOSYNTHESIS CLASS F PROTEIN"/>
    <property type="match status" value="1"/>
</dbReference>
<dbReference type="NCBIfam" id="NF004846">
    <property type="entry name" value="PRK06197.1"/>
    <property type="match status" value="1"/>
</dbReference>
<sequence>MAKWTENDIPDLSGKRALVTGAASGIGFEAARGLAQHGAEVLLVDRNEQAGAEALRRIRALRADAKVEFLPLDLSSQEKVREFAAKLTAEGRVLDILVNNAGIQPISERRTTGDGFELTFGIGHLGHFTLTAGLFPLLLKSPAPRVVTVSSLVHRLGTFDWDDLQMEHGYFAQRPYNQTKLANLLFARELQRRAAAKGLKLLSLAVHPGVSRTNIGNSRKALGSFHFIDNLISVVLGIVMSLFGQSAERGGWPTLYACTSSEVTPGGFYGPDGLGETRGVPAPAKIHEAGRDEASARKLWQVSEELTGARFDELDGE</sequence>
<dbReference type="GO" id="GO:0016491">
    <property type="term" value="F:oxidoreductase activity"/>
    <property type="evidence" value="ECO:0007669"/>
    <property type="project" value="UniProtKB-KW"/>
</dbReference>
<keyword evidence="1" id="KW-0560">Oxidoreductase</keyword>
<dbReference type="InterPro" id="IPR036291">
    <property type="entry name" value="NAD(P)-bd_dom_sf"/>
</dbReference>
<evidence type="ECO:0000313" key="3">
    <source>
        <dbReference type="Proteomes" id="UP000242886"/>
    </source>
</evidence>
<evidence type="ECO:0000313" key="2">
    <source>
        <dbReference type="EMBL" id="SMB22438.1"/>
    </source>
</evidence>
<dbReference type="CDD" id="cd05327">
    <property type="entry name" value="retinol-DH_like_SDR_c_like"/>
    <property type="match status" value="1"/>
</dbReference>
<protein>
    <submittedName>
        <fullName evidence="2">Short-chain dehydrogenase/reductase SDR</fullName>
    </submittedName>
</protein>
<dbReference type="PRINTS" id="PR00081">
    <property type="entry name" value="GDHRDH"/>
</dbReference>
<dbReference type="RefSeq" id="WP_154715976.1">
    <property type="nucleotide sequence ID" value="NZ_LT837803.1"/>
</dbReference>
<reference evidence="2" key="1">
    <citation type="submission" date="2017-03" db="EMBL/GenBank/DDBJ databases">
        <authorList>
            <consortium name="AG Boll"/>
        </authorList>
    </citation>
    <scope>NUCLEOTIDE SEQUENCE [LARGE SCALE GENOMIC DNA]</scope>
    <source>
        <strain evidence="2">Chol</strain>
    </source>
</reference>
<proteinExistence type="predicted"/>
<dbReference type="NCBIfam" id="NF004513">
    <property type="entry name" value="PRK05854.1"/>
    <property type="match status" value="1"/>
</dbReference>
<organism evidence="2 3">
    <name type="scientific">Sterolibacterium denitrificans</name>
    <dbReference type="NCBI Taxonomy" id="157592"/>
    <lineage>
        <taxon>Bacteria</taxon>
        <taxon>Pseudomonadati</taxon>
        <taxon>Pseudomonadota</taxon>
        <taxon>Betaproteobacteria</taxon>
        <taxon>Nitrosomonadales</taxon>
        <taxon>Sterolibacteriaceae</taxon>
        <taxon>Sterolibacterium</taxon>
    </lineage>
</organism>
<name>A0A7Z7HPA8_9PROT</name>
<dbReference type="PANTHER" id="PTHR43157">
    <property type="entry name" value="PHOSPHATIDYLINOSITOL-GLYCAN BIOSYNTHESIS CLASS F PROTEIN-RELATED"/>
    <property type="match status" value="1"/>
</dbReference>
<accession>A0A7Z7HPA8</accession>
<dbReference type="Proteomes" id="UP000242886">
    <property type="component" value="Chromosome SDENCHOL"/>
</dbReference>
<keyword evidence="3" id="KW-1185">Reference proteome</keyword>